<dbReference type="PROSITE" id="PS00211">
    <property type="entry name" value="ABC_TRANSPORTER_1"/>
    <property type="match status" value="1"/>
</dbReference>
<dbReference type="Pfam" id="PF00005">
    <property type="entry name" value="ABC_tran"/>
    <property type="match status" value="1"/>
</dbReference>
<organism evidence="9 10">
    <name type="scientific">Azospirillum oryzae</name>
    <dbReference type="NCBI Taxonomy" id="286727"/>
    <lineage>
        <taxon>Bacteria</taxon>
        <taxon>Pseudomonadati</taxon>
        <taxon>Pseudomonadota</taxon>
        <taxon>Alphaproteobacteria</taxon>
        <taxon>Rhodospirillales</taxon>
        <taxon>Azospirillaceae</taxon>
        <taxon>Azospirillum</taxon>
    </lineage>
</organism>
<evidence type="ECO:0000259" key="8">
    <source>
        <dbReference type="PROSITE" id="PS50893"/>
    </source>
</evidence>
<gene>
    <name evidence="9" type="ORF">SAMN02982917_0906</name>
</gene>
<dbReference type="InterPro" id="IPR008995">
    <property type="entry name" value="Mo/tungstate-bd_C_term_dom"/>
</dbReference>
<dbReference type="InterPro" id="IPR050093">
    <property type="entry name" value="ABC_SmlMolc_Importer"/>
</dbReference>
<evidence type="ECO:0000256" key="4">
    <source>
        <dbReference type="ARBA" id="ARBA00022741"/>
    </source>
</evidence>
<protein>
    <submittedName>
        <fullName evidence="9">Iron(III) transport system ATP-binding protein</fullName>
    </submittedName>
</protein>
<keyword evidence="5 9" id="KW-0067">ATP-binding</keyword>
<keyword evidence="4" id="KW-0547">Nucleotide-binding</keyword>
<keyword evidence="1" id="KW-0813">Transport</keyword>
<evidence type="ECO:0000313" key="9">
    <source>
        <dbReference type="EMBL" id="SMF20516.1"/>
    </source>
</evidence>
<dbReference type="STRING" id="286727.SAMN02982917_0906"/>
<dbReference type="RefSeq" id="WP_085082672.1">
    <property type="nucleotide sequence ID" value="NZ_FXAK01000001.1"/>
</dbReference>
<dbReference type="NCBIfam" id="TIGR03265">
    <property type="entry name" value="PhnT2"/>
    <property type="match status" value="1"/>
</dbReference>
<dbReference type="InterPro" id="IPR013611">
    <property type="entry name" value="Transp-assoc_OB_typ2"/>
</dbReference>
<dbReference type="Pfam" id="PF08402">
    <property type="entry name" value="TOBE_2"/>
    <property type="match status" value="1"/>
</dbReference>
<evidence type="ECO:0000256" key="1">
    <source>
        <dbReference type="ARBA" id="ARBA00022448"/>
    </source>
</evidence>
<keyword evidence="2" id="KW-1003">Cell membrane</keyword>
<evidence type="ECO:0000313" key="10">
    <source>
        <dbReference type="Proteomes" id="UP000192936"/>
    </source>
</evidence>
<dbReference type="OrthoDB" id="9802264at2"/>
<dbReference type="InterPro" id="IPR027417">
    <property type="entry name" value="P-loop_NTPase"/>
</dbReference>
<dbReference type="SUPFAM" id="SSF50331">
    <property type="entry name" value="MOP-like"/>
    <property type="match status" value="1"/>
</dbReference>
<dbReference type="PANTHER" id="PTHR42781:SF5">
    <property type="entry name" value="PUTRESCINE TRANSPORT ATP-BINDING PROTEIN POTG"/>
    <property type="match status" value="1"/>
</dbReference>
<evidence type="ECO:0000256" key="7">
    <source>
        <dbReference type="ARBA" id="ARBA00023136"/>
    </source>
</evidence>
<keyword evidence="6" id="KW-1278">Translocase</keyword>
<sequence>MTVQTTAAPAAAPHLRLESIVKSFGTFTALKGVSLDIRRGEFVCFLGPSGCGKTTLLRVIAGLDPQSGGTVWLGDRDVSRLPPSARDYGIVFQSYALFPNLTVHRNVAYGLKLGRAAERARVEELLALVGLPDAGPKYPAQLSGGQQQRVALARALAPSPGLLLLDEPLSALDARVRLHLRRQIRDLHRRLGITTIMVTHDQEEALTMADRIVVMNNGVIEQVGAPDEVYRRPASPFVADFVGAMNFLPGMLKAPGRVRLGDHDFEYGGDHVSAAAPGAAVTVCLRPEDVQVRAAGGANTLETVIESLEFLGPFHRARLAADGLGDARVTADLSANLVRDLSLESGRRLAVTLPRERLRVFEAVR</sequence>
<feature type="domain" description="ABC transporter" evidence="8">
    <location>
        <begin position="15"/>
        <end position="242"/>
    </location>
</feature>
<proteinExistence type="predicted"/>
<evidence type="ECO:0000256" key="5">
    <source>
        <dbReference type="ARBA" id="ARBA00022840"/>
    </source>
</evidence>
<name>A0A1X7DS35_9PROT</name>
<dbReference type="GO" id="GO:0043190">
    <property type="term" value="C:ATP-binding cassette (ABC) transporter complex"/>
    <property type="evidence" value="ECO:0007669"/>
    <property type="project" value="InterPro"/>
</dbReference>
<dbReference type="PANTHER" id="PTHR42781">
    <property type="entry name" value="SPERMIDINE/PUTRESCINE IMPORT ATP-BINDING PROTEIN POTA"/>
    <property type="match status" value="1"/>
</dbReference>
<dbReference type="InterPro" id="IPR017666">
    <property type="entry name" value="AminoethylPonate_ABC_PhnT2"/>
</dbReference>
<dbReference type="Gene3D" id="3.40.50.300">
    <property type="entry name" value="P-loop containing nucleotide triphosphate hydrolases"/>
    <property type="match status" value="1"/>
</dbReference>
<dbReference type="SUPFAM" id="SSF52540">
    <property type="entry name" value="P-loop containing nucleoside triphosphate hydrolases"/>
    <property type="match status" value="1"/>
</dbReference>
<dbReference type="SMART" id="SM00382">
    <property type="entry name" value="AAA"/>
    <property type="match status" value="1"/>
</dbReference>
<dbReference type="GO" id="GO:0022857">
    <property type="term" value="F:transmembrane transporter activity"/>
    <property type="evidence" value="ECO:0007669"/>
    <property type="project" value="InterPro"/>
</dbReference>
<reference evidence="9 10" key="1">
    <citation type="submission" date="2017-04" db="EMBL/GenBank/DDBJ databases">
        <authorList>
            <person name="Afonso C.L."/>
            <person name="Miller P.J."/>
            <person name="Scott M.A."/>
            <person name="Spackman E."/>
            <person name="Goraichik I."/>
            <person name="Dimitrov K.M."/>
            <person name="Suarez D.L."/>
            <person name="Swayne D.E."/>
        </authorList>
    </citation>
    <scope>NUCLEOTIDE SEQUENCE [LARGE SCALE GENOMIC DNA]</scope>
    <source>
        <strain evidence="9 10">A2P</strain>
    </source>
</reference>
<dbReference type="GO" id="GO:0005524">
    <property type="term" value="F:ATP binding"/>
    <property type="evidence" value="ECO:0007669"/>
    <property type="project" value="UniProtKB-KW"/>
</dbReference>
<dbReference type="InterPro" id="IPR003593">
    <property type="entry name" value="AAA+_ATPase"/>
</dbReference>
<dbReference type="InterPro" id="IPR003439">
    <property type="entry name" value="ABC_transporter-like_ATP-bd"/>
</dbReference>
<dbReference type="EMBL" id="FXAK01000001">
    <property type="protein sequence ID" value="SMF20516.1"/>
    <property type="molecule type" value="Genomic_DNA"/>
</dbReference>
<evidence type="ECO:0000256" key="6">
    <source>
        <dbReference type="ARBA" id="ARBA00022967"/>
    </source>
</evidence>
<keyword evidence="7" id="KW-0472">Membrane</keyword>
<accession>A0A1X7DS35</accession>
<dbReference type="FunFam" id="3.40.50.300:FF:000425">
    <property type="entry name" value="Probable ABC transporter, ATP-binding subunit"/>
    <property type="match status" value="1"/>
</dbReference>
<dbReference type="Proteomes" id="UP000192936">
    <property type="component" value="Unassembled WGS sequence"/>
</dbReference>
<keyword evidence="3" id="KW-0997">Cell inner membrane</keyword>
<dbReference type="AlphaFoldDB" id="A0A1X7DS35"/>
<dbReference type="PROSITE" id="PS50893">
    <property type="entry name" value="ABC_TRANSPORTER_2"/>
    <property type="match status" value="1"/>
</dbReference>
<evidence type="ECO:0000256" key="2">
    <source>
        <dbReference type="ARBA" id="ARBA00022475"/>
    </source>
</evidence>
<dbReference type="InterPro" id="IPR017871">
    <property type="entry name" value="ABC_transporter-like_CS"/>
</dbReference>
<evidence type="ECO:0000256" key="3">
    <source>
        <dbReference type="ARBA" id="ARBA00022519"/>
    </source>
</evidence>
<dbReference type="GO" id="GO:0015697">
    <property type="term" value="P:quaternary ammonium group transport"/>
    <property type="evidence" value="ECO:0007669"/>
    <property type="project" value="UniProtKB-ARBA"/>
</dbReference>
<dbReference type="GO" id="GO:0016887">
    <property type="term" value="F:ATP hydrolysis activity"/>
    <property type="evidence" value="ECO:0007669"/>
    <property type="project" value="InterPro"/>
</dbReference>
<dbReference type="Gene3D" id="2.40.50.100">
    <property type="match status" value="1"/>
</dbReference>